<dbReference type="InterPro" id="IPR050228">
    <property type="entry name" value="Carboxylesterase_BioH"/>
</dbReference>
<keyword evidence="3" id="KW-1185">Reference proteome</keyword>
<organism evidence="2 3">
    <name type="scientific">Thamnocephalis sphaerospora</name>
    <dbReference type="NCBI Taxonomy" id="78915"/>
    <lineage>
        <taxon>Eukaryota</taxon>
        <taxon>Fungi</taxon>
        <taxon>Fungi incertae sedis</taxon>
        <taxon>Zoopagomycota</taxon>
        <taxon>Zoopagomycotina</taxon>
        <taxon>Zoopagomycetes</taxon>
        <taxon>Zoopagales</taxon>
        <taxon>Sigmoideomycetaceae</taxon>
        <taxon>Thamnocephalis</taxon>
    </lineage>
</organism>
<protein>
    <submittedName>
        <fullName evidence="2">Alpha/Beta hydrolase protein</fullName>
    </submittedName>
</protein>
<reference evidence="3" key="1">
    <citation type="journal article" date="2018" name="Nat. Microbiol.">
        <title>Leveraging single-cell genomics to expand the fungal tree of life.</title>
        <authorList>
            <person name="Ahrendt S.R."/>
            <person name="Quandt C.A."/>
            <person name="Ciobanu D."/>
            <person name="Clum A."/>
            <person name="Salamov A."/>
            <person name="Andreopoulos B."/>
            <person name="Cheng J.F."/>
            <person name="Woyke T."/>
            <person name="Pelin A."/>
            <person name="Henrissat B."/>
            <person name="Reynolds N.K."/>
            <person name="Benny G.L."/>
            <person name="Smith M.E."/>
            <person name="James T.Y."/>
            <person name="Grigoriev I.V."/>
        </authorList>
    </citation>
    <scope>NUCLEOTIDE SEQUENCE [LARGE SCALE GENOMIC DNA]</scope>
    <source>
        <strain evidence="3">RSA 1356</strain>
    </source>
</reference>
<dbReference type="InterPro" id="IPR000073">
    <property type="entry name" value="AB_hydrolase_1"/>
</dbReference>
<dbReference type="Proteomes" id="UP000271241">
    <property type="component" value="Unassembled WGS sequence"/>
</dbReference>
<gene>
    <name evidence="2" type="ORF">THASP1DRAFT_29272</name>
</gene>
<dbReference type="InterPro" id="IPR029058">
    <property type="entry name" value="AB_hydrolase_fold"/>
</dbReference>
<evidence type="ECO:0000313" key="2">
    <source>
        <dbReference type="EMBL" id="RKP08929.1"/>
    </source>
</evidence>
<dbReference type="Gene3D" id="3.40.50.1820">
    <property type="entry name" value="alpha/beta hydrolase"/>
    <property type="match status" value="1"/>
</dbReference>
<dbReference type="EMBL" id="KZ992557">
    <property type="protein sequence ID" value="RKP08929.1"/>
    <property type="molecule type" value="Genomic_DNA"/>
</dbReference>
<dbReference type="STRING" id="78915.A0A4V1IWW0"/>
<dbReference type="AlphaFoldDB" id="A0A4V1IWW0"/>
<proteinExistence type="predicted"/>
<name>A0A4V1IWW0_9FUNG</name>
<dbReference type="PANTHER" id="PTHR43194:SF2">
    <property type="entry name" value="PEROXISOMAL MEMBRANE PROTEIN LPX1"/>
    <property type="match status" value="1"/>
</dbReference>
<accession>A0A4V1IWW0</accession>
<feature type="domain" description="AB hydrolase-1" evidence="1">
    <location>
        <begin position="50"/>
        <end position="307"/>
    </location>
</feature>
<dbReference type="PANTHER" id="PTHR43194">
    <property type="entry name" value="HYDROLASE ALPHA/BETA FOLD FAMILY"/>
    <property type="match status" value="1"/>
</dbReference>
<sequence>MLTSTSSVEFAPAATKELQIAYRRYTLSAEASCAMPCTLAVIHSVSLCKEVYAPLLNQLRTAQGDAYSFDYRNHGDSYMVNRGLIDQDYTTKDVFADSVRDLFSLVDTLELAKRRPLIGIGHSGGASGMLLAEIMRPNTFDAIVAIDPILTTVDPRNVQQGDTSPTDTYAIIAQMAANRRATWKNRDKARASLFEHGMYTGWCPQAIDAFLDHGLCDLEDGTGVTLKCPPSQEAHTFMSGIAYPYEVFRRLPEIRVPVLFIGAENSEFNSPESIQAFAMQCKHKEFAVLPQLRHMLPHEDPKAVADVIDRFLQRIRTTINPVTARI</sequence>
<dbReference type="GO" id="GO:0016787">
    <property type="term" value="F:hydrolase activity"/>
    <property type="evidence" value="ECO:0007669"/>
    <property type="project" value="UniProtKB-KW"/>
</dbReference>
<evidence type="ECO:0000313" key="3">
    <source>
        <dbReference type="Proteomes" id="UP000271241"/>
    </source>
</evidence>
<evidence type="ECO:0000259" key="1">
    <source>
        <dbReference type="Pfam" id="PF12697"/>
    </source>
</evidence>
<dbReference type="SUPFAM" id="SSF53474">
    <property type="entry name" value="alpha/beta-Hydrolases"/>
    <property type="match status" value="1"/>
</dbReference>
<keyword evidence="2" id="KW-0378">Hydrolase</keyword>
<dbReference type="OrthoDB" id="94039at2759"/>
<dbReference type="Pfam" id="PF12697">
    <property type="entry name" value="Abhydrolase_6"/>
    <property type="match status" value="1"/>
</dbReference>